<dbReference type="InterPro" id="IPR019127">
    <property type="entry name" value="Exosortase"/>
</dbReference>
<evidence type="ECO:0000256" key="3">
    <source>
        <dbReference type="ARBA" id="ARBA00022670"/>
    </source>
</evidence>
<dbReference type="AlphaFoldDB" id="A0AAU7CEN8"/>
<feature type="transmembrane region" description="Helical" evidence="8">
    <location>
        <begin position="55"/>
        <end position="73"/>
    </location>
</feature>
<keyword evidence="7 8" id="KW-0472">Membrane</keyword>
<name>A0AAU7CEN8_9BACT</name>
<accession>A0AAU7CEN8</accession>
<evidence type="ECO:0000256" key="1">
    <source>
        <dbReference type="ARBA" id="ARBA00004651"/>
    </source>
</evidence>
<feature type="transmembrane region" description="Helical" evidence="8">
    <location>
        <begin position="107"/>
        <end position="127"/>
    </location>
</feature>
<dbReference type="GO" id="GO:0005886">
    <property type="term" value="C:plasma membrane"/>
    <property type="evidence" value="ECO:0007669"/>
    <property type="project" value="UniProtKB-SubCell"/>
</dbReference>
<evidence type="ECO:0000256" key="2">
    <source>
        <dbReference type="ARBA" id="ARBA00022475"/>
    </source>
</evidence>
<dbReference type="GO" id="GO:0008233">
    <property type="term" value="F:peptidase activity"/>
    <property type="evidence" value="ECO:0007669"/>
    <property type="project" value="UniProtKB-KW"/>
</dbReference>
<dbReference type="RefSeq" id="WP_406696193.1">
    <property type="nucleotide sequence ID" value="NZ_CP155447.1"/>
</dbReference>
<evidence type="ECO:0000313" key="9">
    <source>
        <dbReference type="EMBL" id="XBH03459.1"/>
    </source>
</evidence>
<feature type="transmembrane region" description="Helical" evidence="8">
    <location>
        <begin position="201"/>
        <end position="220"/>
    </location>
</feature>
<evidence type="ECO:0000256" key="5">
    <source>
        <dbReference type="ARBA" id="ARBA00022801"/>
    </source>
</evidence>
<evidence type="ECO:0000256" key="7">
    <source>
        <dbReference type="ARBA" id="ARBA00023136"/>
    </source>
</evidence>
<comment type="subcellular location">
    <subcellularLocation>
        <location evidence="1">Cell membrane</location>
        <topology evidence="1">Multi-pass membrane protein</topology>
    </subcellularLocation>
</comment>
<dbReference type="NCBIfam" id="TIGR02602">
    <property type="entry name" value="8TM_EpsH"/>
    <property type="match status" value="1"/>
</dbReference>
<evidence type="ECO:0000256" key="6">
    <source>
        <dbReference type="ARBA" id="ARBA00022989"/>
    </source>
</evidence>
<keyword evidence="3" id="KW-0645">Protease</keyword>
<evidence type="ECO:0000256" key="4">
    <source>
        <dbReference type="ARBA" id="ARBA00022692"/>
    </source>
</evidence>
<feature type="transmembrane region" description="Helical" evidence="8">
    <location>
        <begin position="85"/>
        <end position="101"/>
    </location>
</feature>
<dbReference type="EMBL" id="CP155447">
    <property type="protein sequence ID" value="XBH03459.1"/>
    <property type="molecule type" value="Genomic_DNA"/>
</dbReference>
<feature type="transmembrane region" description="Helical" evidence="8">
    <location>
        <begin position="227"/>
        <end position="254"/>
    </location>
</feature>
<dbReference type="GO" id="GO:0006508">
    <property type="term" value="P:proteolysis"/>
    <property type="evidence" value="ECO:0007669"/>
    <property type="project" value="UniProtKB-KW"/>
</dbReference>
<dbReference type="InterPro" id="IPR013426">
    <property type="entry name" value="EpsH-like"/>
</dbReference>
<dbReference type="InterPro" id="IPR026392">
    <property type="entry name" value="Exo/Archaeosortase_dom"/>
</dbReference>
<gene>
    <name evidence="9" type="ORF">V5E97_34915</name>
</gene>
<feature type="transmembrane region" description="Helical" evidence="8">
    <location>
        <begin position="266"/>
        <end position="290"/>
    </location>
</feature>
<organism evidence="9">
    <name type="scientific">Singulisphaera sp. Ch08</name>
    <dbReference type="NCBI Taxonomy" id="3120278"/>
    <lineage>
        <taxon>Bacteria</taxon>
        <taxon>Pseudomonadati</taxon>
        <taxon>Planctomycetota</taxon>
        <taxon>Planctomycetia</taxon>
        <taxon>Isosphaerales</taxon>
        <taxon>Isosphaeraceae</taxon>
        <taxon>Singulisphaera</taxon>
    </lineage>
</organism>
<dbReference type="NCBIfam" id="TIGR04178">
    <property type="entry name" value="exo_archaeo"/>
    <property type="match status" value="1"/>
</dbReference>
<evidence type="ECO:0000256" key="8">
    <source>
        <dbReference type="SAM" id="Phobius"/>
    </source>
</evidence>
<keyword evidence="6 8" id="KW-1133">Transmembrane helix</keyword>
<dbReference type="Pfam" id="PF09721">
    <property type="entry name" value="Exosortase_EpsH"/>
    <property type="match status" value="1"/>
</dbReference>
<keyword evidence="2" id="KW-1003">Cell membrane</keyword>
<proteinExistence type="predicted"/>
<keyword evidence="5" id="KW-0378">Hydrolase</keyword>
<protein>
    <submittedName>
        <fullName evidence="9">Exosortase/archaeosortase family protein</fullName>
    </submittedName>
</protein>
<reference evidence="9" key="1">
    <citation type="submission" date="2024-05" db="EMBL/GenBank/DDBJ databases">
        <title>Planctomycetes of the genus Singulisphaera possess chitinolytic capabilities.</title>
        <authorList>
            <person name="Ivanova A."/>
        </authorList>
    </citation>
    <scope>NUCLEOTIDE SEQUENCE</scope>
    <source>
        <strain evidence="9">Ch08T</strain>
    </source>
</reference>
<sequence>MNKLSTSPPPQLAPGAARPSTRTLAITLGVAVTLAWSYRANLDELLKSWTTNPDYSHGILVVPIALLIAWRLWPGPDDQSPRPTPWGVMPLVLILAIRAWSYQSGEYWLETATLVPVVAALVWTCGGFSTLRRLWPAVAFLTFMLTIPGQLDAKLSLPLQRLAARGSCSLLRATGTWVLIEGNVIHCGPERLEVARACSGLAMLASLSASICAIILVFPFGLRNRLVLLGSIVPIALLCNVTRIAATAWCYQYFGSEAGHAFAHDAAGWLMMPLAMLMVGLELAWLSWLFENAPAAPVPSRPAPVLLGAMIMGARR</sequence>
<keyword evidence="4 8" id="KW-0812">Transmembrane</keyword>